<evidence type="ECO:0000313" key="2">
    <source>
        <dbReference type="Proteomes" id="UP001433508"/>
    </source>
</evidence>
<dbReference type="EMBL" id="MU971349">
    <property type="protein sequence ID" value="KAK9239099.1"/>
    <property type="molecule type" value="Genomic_DNA"/>
</dbReference>
<reference evidence="2" key="1">
    <citation type="journal article" date="2024" name="Front. Bioeng. Biotechnol.">
        <title>Genome-scale model development and genomic sequencing of the oleaginous clade Lipomyces.</title>
        <authorList>
            <person name="Czajka J.J."/>
            <person name="Han Y."/>
            <person name="Kim J."/>
            <person name="Mondo S.J."/>
            <person name="Hofstad B.A."/>
            <person name="Robles A."/>
            <person name="Haridas S."/>
            <person name="Riley R."/>
            <person name="LaButti K."/>
            <person name="Pangilinan J."/>
            <person name="Andreopoulos W."/>
            <person name="Lipzen A."/>
            <person name="Yan J."/>
            <person name="Wang M."/>
            <person name="Ng V."/>
            <person name="Grigoriev I.V."/>
            <person name="Spatafora J.W."/>
            <person name="Magnuson J.K."/>
            <person name="Baker S.E."/>
            <person name="Pomraning K.R."/>
        </authorList>
    </citation>
    <scope>NUCLEOTIDE SEQUENCE [LARGE SCALE GENOMIC DNA]</scope>
    <source>
        <strain evidence="2">CBS 7786</strain>
    </source>
</reference>
<name>A0ACC3T6M9_LIPKO</name>
<keyword evidence="2" id="KW-1185">Reference proteome</keyword>
<dbReference type="Proteomes" id="UP001433508">
    <property type="component" value="Unassembled WGS sequence"/>
</dbReference>
<gene>
    <name evidence="1" type="ORF">V1525DRAFT_431193</name>
</gene>
<organism evidence="1 2">
    <name type="scientific">Lipomyces kononenkoae</name>
    <name type="common">Yeast</name>
    <dbReference type="NCBI Taxonomy" id="34357"/>
    <lineage>
        <taxon>Eukaryota</taxon>
        <taxon>Fungi</taxon>
        <taxon>Dikarya</taxon>
        <taxon>Ascomycota</taxon>
        <taxon>Saccharomycotina</taxon>
        <taxon>Lipomycetes</taxon>
        <taxon>Lipomycetales</taxon>
        <taxon>Lipomycetaceae</taxon>
        <taxon>Lipomyces</taxon>
    </lineage>
</organism>
<accession>A0ACC3T6M9</accession>
<sequence>MVFTRTRMMVRRRVPLLRQVLRRDSKAKSAGPSDQSDDATDDVNVTSSAQSEALADAANEPRIPTCCVEITSVDPVATPTQDEMIQYIFDELDTEAVEIEASEPLDEIMAEAANLQTTDETYQPTILSEISLDSPGDIDAFLSPRLIYPVLIVGALTALGLVISGVYLFTSIESRMHAPVIRLYNDHIHLGIRGLVGGNAKIDYISTGFFCLVFYGTLLWFAIMTHREVMGRRAGDTVTVTVESATLGSS</sequence>
<protein>
    <submittedName>
        <fullName evidence="1">Uncharacterized protein</fullName>
    </submittedName>
</protein>
<evidence type="ECO:0000313" key="1">
    <source>
        <dbReference type="EMBL" id="KAK9239099.1"/>
    </source>
</evidence>
<proteinExistence type="predicted"/>
<comment type="caution">
    <text evidence="1">The sequence shown here is derived from an EMBL/GenBank/DDBJ whole genome shotgun (WGS) entry which is preliminary data.</text>
</comment>